<organism evidence="2 3">
    <name type="scientific">Drosophila suzukii</name>
    <name type="common">Spotted-wing drosophila fruit fly</name>
    <dbReference type="NCBI Taxonomy" id="28584"/>
    <lineage>
        <taxon>Eukaryota</taxon>
        <taxon>Metazoa</taxon>
        <taxon>Ecdysozoa</taxon>
        <taxon>Arthropoda</taxon>
        <taxon>Hexapoda</taxon>
        <taxon>Insecta</taxon>
        <taxon>Pterygota</taxon>
        <taxon>Neoptera</taxon>
        <taxon>Endopterygota</taxon>
        <taxon>Diptera</taxon>
        <taxon>Brachycera</taxon>
        <taxon>Muscomorpha</taxon>
        <taxon>Ephydroidea</taxon>
        <taxon>Drosophilidae</taxon>
        <taxon>Drosophila</taxon>
        <taxon>Sophophora</taxon>
    </lineage>
</organism>
<feature type="transmembrane region" description="Helical" evidence="1">
    <location>
        <begin position="250"/>
        <end position="272"/>
    </location>
</feature>
<proteinExistence type="predicted"/>
<name>A0ABM4TKM7_DROSZ</name>
<dbReference type="RefSeq" id="XP_070850526.1">
    <property type="nucleotide sequence ID" value="XM_070994425.1"/>
</dbReference>
<evidence type="ECO:0000313" key="2">
    <source>
        <dbReference type="Proteomes" id="UP001652628"/>
    </source>
</evidence>
<feature type="transmembrane region" description="Helical" evidence="1">
    <location>
        <begin position="31"/>
        <end position="49"/>
    </location>
</feature>
<feature type="transmembrane region" description="Helical" evidence="1">
    <location>
        <begin position="69"/>
        <end position="89"/>
    </location>
</feature>
<feature type="transmembrane region" description="Helical" evidence="1">
    <location>
        <begin position="121"/>
        <end position="143"/>
    </location>
</feature>
<feature type="transmembrane region" description="Helical" evidence="1">
    <location>
        <begin position="367"/>
        <end position="387"/>
    </location>
</feature>
<keyword evidence="1" id="KW-0812">Transmembrane</keyword>
<accession>A0ABM4TKM7</accession>
<evidence type="ECO:0000313" key="3">
    <source>
        <dbReference type="RefSeq" id="XP_070850526.1"/>
    </source>
</evidence>
<reference evidence="2" key="1">
    <citation type="submission" date="2025-05" db="UniProtKB">
        <authorList>
            <consortium name="RefSeq"/>
        </authorList>
    </citation>
    <scope>NUCLEOTIDE SEQUENCE [LARGE SCALE GENOMIC DNA]</scope>
</reference>
<gene>
    <name evidence="3" type="primary">Grl40a</name>
</gene>
<feature type="transmembrane region" description="Helical" evidence="1">
    <location>
        <begin position="155"/>
        <end position="181"/>
    </location>
</feature>
<keyword evidence="1" id="KW-1133">Transmembrane helix</keyword>
<evidence type="ECO:0000256" key="1">
    <source>
        <dbReference type="SAM" id="Phobius"/>
    </source>
</evidence>
<reference evidence="3" key="2">
    <citation type="submission" date="2025-08" db="UniProtKB">
        <authorList>
            <consortium name="RefSeq"/>
        </authorList>
    </citation>
    <scope>IDENTIFICATION</scope>
</reference>
<protein>
    <submittedName>
        <fullName evidence="3">Uncharacterized protein Grl40a</fullName>
    </submittedName>
</protein>
<sequence length="404" mass="46526">MDHSRVLRITNVVLLLTAYQMHWFEKKSQRFRLSLPGVVNILVLGVVYAGCFSQHFDSTSSLLKVLKDVSPFLFVLTRTQLFLGAKVFAYSVYSSVKSVGAVNSLVESLPTRNSGLRKDEVIAYVLLGSTFGTLFCFVLYISYEMNFELPPLQDAMIGLALFLPHLILSGSLRLYIILAWLTRGQLKQFKNIAEVELSDSLIKDEANVASTSFTISTKSSSVENLENLKRKLDILGANFRFLFQSIQHSLIFLFAMNGNCLLGGIYSYTYYWNTWHVIFEDRKRRIFYAANASIYACIASDYICLMVVLFMMEKERMNFIKCLDFFLAKRNSLSKRMRSLAKDIKKVLKMNFLSKFYSFIRFNISHVSLMVFLQLLIITLIVMFHYLNDEILLLKEELNTKDDN</sequence>
<dbReference type="GeneID" id="108014728"/>
<dbReference type="Proteomes" id="UP001652628">
    <property type="component" value="Chromosome 2L"/>
</dbReference>
<keyword evidence="2" id="KW-1185">Reference proteome</keyword>
<feature type="transmembrane region" description="Helical" evidence="1">
    <location>
        <begin position="292"/>
        <end position="311"/>
    </location>
</feature>
<keyword evidence="1" id="KW-0472">Membrane</keyword>